<dbReference type="PANTHER" id="PTHR48228:SF5">
    <property type="entry name" value="ALPHA-METHYLACYL-COA RACEMASE"/>
    <property type="match status" value="1"/>
</dbReference>
<keyword evidence="2" id="KW-1185">Reference proteome</keyword>
<evidence type="ECO:0000313" key="1">
    <source>
        <dbReference type="EMBL" id="RJG08271.1"/>
    </source>
</evidence>
<sequence length="371" mass="39427">MTASQGPLKGLKIVELAGLGPGPYCGMLLADLGAEVVQIDRPMGATAVYGIEPSRNILNRGRRSVVLDLKDPVARDQALALIDRADGLIEGNRPGVAERLGLGPDHCLARNPRLVYGRVTGWGQTGPMAQWAGHDLNYIALAGALHVCGRAGERPAIPQNFVGDMGGGGLLLAFGMVSALFEALRSGKGQVVDAAMIEGAASQLSGVLTMQAMGSFEGGRGTHIADGGAHFYEVYDTADGKYIAVGAIEPQFYAAFRRDAGLTDPQFDAQMDQARWPDLKARVARRIAEKTRDEWVAIFSSEACVAPVLSLSEVENYPHNAAREVFLREGGVLQPSPVPKFSRTPGAVACPPPARGADTDAVFRDWGIVRR</sequence>
<dbReference type="AlphaFoldDB" id="A0A418X741"/>
<dbReference type="SUPFAM" id="SSF89796">
    <property type="entry name" value="CoA-transferase family III (CaiB/BaiF)"/>
    <property type="match status" value="1"/>
</dbReference>
<comment type="caution">
    <text evidence="1">The sequence shown here is derived from an EMBL/GenBank/DDBJ whole genome shotgun (WGS) entry which is preliminary data.</text>
</comment>
<keyword evidence="1" id="KW-0808">Transferase</keyword>
<dbReference type="GO" id="GO:0016740">
    <property type="term" value="F:transferase activity"/>
    <property type="evidence" value="ECO:0007669"/>
    <property type="project" value="UniProtKB-KW"/>
</dbReference>
<accession>A0A418X741</accession>
<dbReference type="PANTHER" id="PTHR48228">
    <property type="entry name" value="SUCCINYL-COA--D-CITRAMALATE COA-TRANSFERASE"/>
    <property type="match status" value="1"/>
</dbReference>
<dbReference type="RefSeq" id="WP_119813246.1">
    <property type="nucleotide sequence ID" value="NZ_QYUP01000198.1"/>
</dbReference>
<dbReference type="InterPro" id="IPR003673">
    <property type="entry name" value="CoA-Trfase_fam_III"/>
</dbReference>
<evidence type="ECO:0000313" key="2">
    <source>
        <dbReference type="Proteomes" id="UP000284006"/>
    </source>
</evidence>
<name>A0A418X741_9BURK</name>
<dbReference type="Gene3D" id="3.30.1540.10">
    <property type="entry name" value="formyl-coa transferase, domain 3"/>
    <property type="match status" value="1"/>
</dbReference>
<protein>
    <submittedName>
        <fullName evidence="1">CoA transferase</fullName>
    </submittedName>
</protein>
<dbReference type="EMBL" id="QYUP01000198">
    <property type="protein sequence ID" value="RJG08271.1"/>
    <property type="molecule type" value="Genomic_DNA"/>
</dbReference>
<dbReference type="Proteomes" id="UP000284006">
    <property type="component" value="Unassembled WGS sequence"/>
</dbReference>
<dbReference type="InterPro" id="IPR044855">
    <property type="entry name" value="CoA-Trfase_III_dom3_sf"/>
</dbReference>
<dbReference type="InterPro" id="IPR023606">
    <property type="entry name" value="CoA-Trfase_III_dom_1_sf"/>
</dbReference>
<reference evidence="1 2" key="1">
    <citation type="submission" date="2018-09" db="EMBL/GenBank/DDBJ databases">
        <authorList>
            <person name="Zhu H."/>
        </authorList>
    </citation>
    <scope>NUCLEOTIDE SEQUENCE [LARGE SCALE GENOMIC DNA]</scope>
    <source>
        <strain evidence="1 2">K1S02-61</strain>
    </source>
</reference>
<dbReference type="Pfam" id="PF02515">
    <property type="entry name" value="CoA_transf_3"/>
    <property type="match status" value="1"/>
</dbReference>
<dbReference type="Gene3D" id="3.40.50.10540">
    <property type="entry name" value="Crotonobetainyl-coa:carnitine coa-transferase, domain 1"/>
    <property type="match status" value="1"/>
</dbReference>
<dbReference type="InterPro" id="IPR050509">
    <property type="entry name" value="CoA-transferase_III"/>
</dbReference>
<proteinExistence type="predicted"/>
<dbReference type="OrthoDB" id="8523055at2"/>
<organism evidence="1 2">
    <name type="scientific">Massilia cavernae</name>
    <dbReference type="NCBI Taxonomy" id="2320864"/>
    <lineage>
        <taxon>Bacteria</taxon>
        <taxon>Pseudomonadati</taxon>
        <taxon>Pseudomonadota</taxon>
        <taxon>Betaproteobacteria</taxon>
        <taxon>Burkholderiales</taxon>
        <taxon>Oxalobacteraceae</taxon>
        <taxon>Telluria group</taxon>
        <taxon>Massilia</taxon>
    </lineage>
</organism>
<gene>
    <name evidence="1" type="ORF">D3872_24690</name>
</gene>